<organism evidence="2 3">
    <name type="scientific">Moraxella bovis</name>
    <dbReference type="NCBI Taxonomy" id="476"/>
    <lineage>
        <taxon>Bacteria</taxon>
        <taxon>Pseudomonadati</taxon>
        <taxon>Pseudomonadota</taxon>
        <taxon>Gammaproteobacteria</taxon>
        <taxon>Moraxellales</taxon>
        <taxon>Moraxellaceae</taxon>
        <taxon>Moraxella</taxon>
    </lineage>
</organism>
<evidence type="ECO:0000313" key="3">
    <source>
        <dbReference type="Proteomes" id="UP001163283"/>
    </source>
</evidence>
<evidence type="ECO:0000313" key="2">
    <source>
        <dbReference type="EMBL" id="UZA51334.1"/>
    </source>
</evidence>
<keyword evidence="4" id="KW-1185">Reference proteome</keyword>
<dbReference type="EMBL" id="CP087781">
    <property type="protein sequence ID" value="UZA51334.1"/>
    <property type="molecule type" value="Genomic_DNA"/>
</dbReference>
<proteinExistence type="predicted"/>
<dbReference type="EMBL" id="CP087830">
    <property type="protein sequence ID" value="UZA03538.1"/>
    <property type="molecule type" value="Genomic_DNA"/>
</dbReference>
<gene>
    <name evidence="1" type="ORF">LP092_01870</name>
    <name evidence="2" type="ORF">LP129_12735</name>
</gene>
<dbReference type="Proteomes" id="UP001163632">
    <property type="component" value="Chromosome"/>
</dbReference>
<dbReference type="Proteomes" id="UP001163283">
    <property type="component" value="Chromosome"/>
</dbReference>
<protein>
    <submittedName>
        <fullName evidence="2">Uncharacterized protein</fullName>
    </submittedName>
</protein>
<name>A0AAQ2Q922_MORBO</name>
<sequence>MKVLLEEYFINDESGISHDKLLYHINKMIKQQQKCWINYSEQEKYEWLRACYYYNRKHHKYNQTIHISGKDIQSKNSFLCYFSEQLVGIGGYWWVFWF</sequence>
<dbReference type="KEGG" id="mboi:DQF64_12555"/>
<evidence type="ECO:0000313" key="1">
    <source>
        <dbReference type="EMBL" id="UZA03538.1"/>
    </source>
</evidence>
<reference evidence="2 3" key="1">
    <citation type="journal article" date="2022" name="BMC Microbiol.">
        <title>Whole genome sequencing of Moraxella bovis strains from North America reveals two genotypes with different genetic determinants.</title>
        <authorList>
            <person name="Wynn E.L."/>
            <person name="Hille M.M."/>
            <person name="Loy J.D."/>
            <person name="Schuller G."/>
            <person name="Kuhn K.L."/>
            <person name="Dickey A.M."/>
            <person name="Bono J.L."/>
            <person name="Clawson M.L."/>
        </authorList>
    </citation>
    <scope>NUCLEOTIDE SEQUENCE [LARGE SCALE GENOMIC DNA]</scope>
    <source>
        <strain evidence="1">SAM102599</strain>
        <strain evidence="2 3">SAM57978</strain>
    </source>
</reference>
<dbReference type="AlphaFoldDB" id="A0AAQ2Q922"/>
<accession>A0AAQ2Q922</accession>
<dbReference type="GeneID" id="77189622"/>
<dbReference type="RefSeq" id="WP_078275071.1">
    <property type="nucleotide sequence ID" value="NZ_CP030241.1"/>
</dbReference>
<evidence type="ECO:0000313" key="4">
    <source>
        <dbReference type="Proteomes" id="UP001163632"/>
    </source>
</evidence>